<name>A0A1X7UBM3_AMPQE</name>
<organism evidence="1">
    <name type="scientific">Amphimedon queenslandica</name>
    <name type="common">Sponge</name>
    <dbReference type="NCBI Taxonomy" id="400682"/>
    <lineage>
        <taxon>Eukaryota</taxon>
        <taxon>Metazoa</taxon>
        <taxon>Porifera</taxon>
        <taxon>Demospongiae</taxon>
        <taxon>Heteroscleromorpha</taxon>
        <taxon>Haplosclerida</taxon>
        <taxon>Niphatidae</taxon>
        <taxon>Amphimedon</taxon>
    </lineage>
</organism>
<dbReference type="InParanoid" id="A0A1X7UBM3"/>
<sequence length="80" mass="9415">MLCITTPIIVNLHAHPVVTVKKWHSYKYFKSSAGSSISEHSNWRLLMSLEKEIEKEETKSVKCKTKRGSIYLFHKWKIPR</sequence>
<evidence type="ECO:0000313" key="1">
    <source>
        <dbReference type="EnsemblMetazoa" id="Aqu2.1.25171_001"/>
    </source>
</evidence>
<dbReference type="EnsemblMetazoa" id="Aqu2.1.25171_001">
    <property type="protein sequence ID" value="Aqu2.1.25171_001"/>
    <property type="gene ID" value="Aqu2.1.25171"/>
</dbReference>
<accession>A0A1X7UBM3</accession>
<proteinExistence type="predicted"/>
<dbReference type="AlphaFoldDB" id="A0A1X7UBM3"/>
<protein>
    <submittedName>
        <fullName evidence="1">Uncharacterized protein</fullName>
    </submittedName>
</protein>
<reference evidence="1" key="1">
    <citation type="submission" date="2017-05" db="UniProtKB">
        <authorList>
            <consortium name="EnsemblMetazoa"/>
        </authorList>
    </citation>
    <scope>IDENTIFICATION</scope>
</reference>